<keyword evidence="7" id="KW-0963">Cytoplasm</keyword>
<dbReference type="InterPro" id="IPR000623">
    <property type="entry name" value="Shikimate_kinase/TSH1"/>
</dbReference>
<comment type="caution">
    <text evidence="8">The sequence shown here is derived from an EMBL/GenBank/DDBJ whole genome shotgun (WGS) entry which is preliminary data.</text>
</comment>
<comment type="cofactor">
    <cofactor evidence="7">
        <name>Mg(2+)</name>
        <dbReference type="ChEBI" id="CHEBI:18420"/>
    </cofactor>
    <text evidence="7">Binds 1 Mg(2+) ion per subunit.</text>
</comment>
<comment type="function">
    <text evidence="7">Catalyzes the specific phosphorylation of the 3-hydroxyl group of shikimic acid using ATP as a cosubstrate.</text>
</comment>
<comment type="subcellular location">
    <subcellularLocation>
        <location evidence="7">Cytoplasm</location>
    </subcellularLocation>
</comment>
<dbReference type="InterPro" id="IPR027417">
    <property type="entry name" value="P-loop_NTPase"/>
</dbReference>
<evidence type="ECO:0000256" key="2">
    <source>
        <dbReference type="ARBA" id="ARBA00022679"/>
    </source>
</evidence>
<keyword evidence="3 7" id="KW-0547">Nucleotide-binding</keyword>
<evidence type="ECO:0000313" key="8">
    <source>
        <dbReference type="EMBL" id="RZO23328.1"/>
    </source>
</evidence>
<dbReference type="SUPFAM" id="SSF52540">
    <property type="entry name" value="P-loop containing nucleoside triphosphate hydrolases"/>
    <property type="match status" value="1"/>
</dbReference>
<evidence type="ECO:0000256" key="5">
    <source>
        <dbReference type="ARBA" id="ARBA00022840"/>
    </source>
</evidence>
<keyword evidence="1 7" id="KW-0028">Amino-acid biosynthesis</keyword>
<dbReference type="HAMAP" id="MF_00109">
    <property type="entry name" value="Shikimate_kinase"/>
    <property type="match status" value="1"/>
</dbReference>
<comment type="similarity">
    <text evidence="7">Belongs to the shikimate kinase family.</text>
</comment>
<dbReference type="EMBL" id="SHBI01000001">
    <property type="protein sequence ID" value="RZO23328.1"/>
    <property type="molecule type" value="Genomic_DNA"/>
</dbReference>
<dbReference type="PANTHER" id="PTHR21087">
    <property type="entry name" value="SHIKIMATE KINASE"/>
    <property type="match status" value="1"/>
</dbReference>
<feature type="binding site" evidence="7">
    <location>
        <position position="79"/>
    </location>
    <ligand>
        <name>substrate</name>
    </ligand>
</feature>
<dbReference type="AlphaFoldDB" id="A0A520MQ37"/>
<dbReference type="UniPathway" id="UPA00053">
    <property type="reaction ID" value="UER00088"/>
</dbReference>
<sequence>MMTSFTFIGMAGSGKSTLGRALSEKIKESFVDTDILIETKFKQSLEELKNSKGYKFVRLAEEGVILNLKNDVSIISTGGSAIYSEKSMNHLKEFSKIIYISVPLNIIKNRIGGGQKRGLAVPEGTSIEDAFNERKPMYEKWAQITIDGTLSVDELVNLIISKN</sequence>
<dbReference type="EC" id="2.7.1.71" evidence="7"/>
<feature type="binding site" evidence="7">
    <location>
        <position position="117"/>
    </location>
    <ligand>
        <name>ATP</name>
        <dbReference type="ChEBI" id="CHEBI:30616"/>
    </ligand>
</feature>
<feature type="binding site" evidence="7">
    <location>
        <position position="16"/>
    </location>
    <ligand>
        <name>Mg(2+)</name>
        <dbReference type="ChEBI" id="CHEBI:18420"/>
    </ligand>
</feature>
<keyword evidence="4 7" id="KW-0418">Kinase</keyword>
<dbReference type="GO" id="GO:0005829">
    <property type="term" value="C:cytosol"/>
    <property type="evidence" value="ECO:0007669"/>
    <property type="project" value="TreeGrafter"/>
</dbReference>
<comment type="catalytic activity">
    <reaction evidence="7">
        <text>shikimate + ATP = 3-phosphoshikimate + ADP + H(+)</text>
        <dbReference type="Rhea" id="RHEA:13121"/>
        <dbReference type="ChEBI" id="CHEBI:15378"/>
        <dbReference type="ChEBI" id="CHEBI:30616"/>
        <dbReference type="ChEBI" id="CHEBI:36208"/>
        <dbReference type="ChEBI" id="CHEBI:145989"/>
        <dbReference type="ChEBI" id="CHEBI:456216"/>
        <dbReference type="EC" id="2.7.1.71"/>
    </reaction>
</comment>
<organism evidence="8 9">
    <name type="scientific">SAR86 cluster bacterium</name>
    <dbReference type="NCBI Taxonomy" id="2030880"/>
    <lineage>
        <taxon>Bacteria</taxon>
        <taxon>Pseudomonadati</taxon>
        <taxon>Pseudomonadota</taxon>
        <taxon>Gammaproteobacteria</taxon>
        <taxon>SAR86 cluster</taxon>
    </lineage>
</organism>
<dbReference type="GO" id="GO:0000287">
    <property type="term" value="F:magnesium ion binding"/>
    <property type="evidence" value="ECO:0007669"/>
    <property type="project" value="UniProtKB-UniRule"/>
</dbReference>
<accession>A0A520MQ37</accession>
<evidence type="ECO:0000313" key="9">
    <source>
        <dbReference type="Proteomes" id="UP000315782"/>
    </source>
</evidence>
<dbReference type="Pfam" id="PF01202">
    <property type="entry name" value="SKI"/>
    <property type="match status" value="1"/>
</dbReference>
<evidence type="ECO:0000256" key="6">
    <source>
        <dbReference type="ARBA" id="ARBA00023141"/>
    </source>
</evidence>
<dbReference type="Proteomes" id="UP000315782">
    <property type="component" value="Unassembled WGS sequence"/>
</dbReference>
<dbReference type="GO" id="GO:0004765">
    <property type="term" value="F:shikimate kinase activity"/>
    <property type="evidence" value="ECO:0007669"/>
    <property type="project" value="UniProtKB-UniRule"/>
</dbReference>
<dbReference type="InterPro" id="IPR031322">
    <property type="entry name" value="Shikimate/glucono_kinase"/>
</dbReference>
<keyword evidence="2 7" id="KW-0808">Transferase</keyword>
<proteinExistence type="inferred from homology"/>
<comment type="caution">
    <text evidence="7">Lacks conserved residue(s) required for the propagation of feature annotation.</text>
</comment>
<keyword evidence="5 7" id="KW-0067">ATP-binding</keyword>
<dbReference type="GO" id="GO:0009073">
    <property type="term" value="P:aromatic amino acid family biosynthetic process"/>
    <property type="evidence" value="ECO:0007669"/>
    <property type="project" value="UniProtKB-KW"/>
</dbReference>
<evidence type="ECO:0000256" key="3">
    <source>
        <dbReference type="ARBA" id="ARBA00022741"/>
    </source>
</evidence>
<feature type="binding site" evidence="7">
    <location>
        <position position="34"/>
    </location>
    <ligand>
        <name>substrate</name>
    </ligand>
</feature>
<feature type="binding site" evidence="7">
    <location>
        <begin position="12"/>
        <end position="17"/>
    </location>
    <ligand>
        <name>ATP</name>
        <dbReference type="ChEBI" id="CHEBI:30616"/>
    </ligand>
</feature>
<feature type="binding site" evidence="7">
    <location>
        <position position="58"/>
    </location>
    <ligand>
        <name>substrate</name>
    </ligand>
</feature>
<dbReference type="PRINTS" id="PR01100">
    <property type="entry name" value="SHIKIMTKNASE"/>
</dbReference>
<dbReference type="PANTHER" id="PTHR21087:SF16">
    <property type="entry name" value="SHIKIMATE KINASE 1, CHLOROPLASTIC"/>
    <property type="match status" value="1"/>
</dbReference>
<evidence type="ECO:0000256" key="1">
    <source>
        <dbReference type="ARBA" id="ARBA00022605"/>
    </source>
</evidence>
<name>A0A520MQ37_9GAMM</name>
<protein>
    <recommendedName>
        <fullName evidence="7">Shikimate kinase</fullName>
        <shortName evidence="7">SK</shortName>
        <ecNumber evidence="7">2.7.1.71</ecNumber>
    </recommendedName>
</protein>
<keyword evidence="7" id="KW-0479">Metal-binding</keyword>
<keyword evidence="6 7" id="KW-0057">Aromatic amino acid biosynthesis</keyword>
<keyword evidence="7" id="KW-0460">Magnesium</keyword>
<dbReference type="Gene3D" id="3.40.50.300">
    <property type="entry name" value="P-loop containing nucleotide triphosphate hydrolases"/>
    <property type="match status" value="1"/>
</dbReference>
<comment type="subunit">
    <text evidence="7">Monomer.</text>
</comment>
<dbReference type="GO" id="GO:0005524">
    <property type="term" value="F:ATP binding"/>
    <property type="evidence" value="ECO:0007669"/>
    <property type="project" value="UniProtKB-UniRule"/>
</dbReference>
<dbReference type="GO" id="GO:0008652">
    <property type="term" value="P:amino acid biosynthetic process"/>
    <property type="evidence" value="ECO:0007669"/>
    <property type="project" value="UniProtKB-KW"/>
</dbReference>
<feature type="binding site" evidence="7">
    <location>
        <position position="134"/>
    </location>
    <ligand>
        <name>substrate</name>
    </ligand>
</feature>
<reference evidence="8 9" key="1">
    <citation type="submission" date="2019-02" db="EMBL/GenBank/DDBJ databases">
        <title>Prokaryotic population dynamics and viral predation in marine succession experiment using metagenomics: the confinement effect.</title>
        <authorList>
            <person name="Haro-Moreno J.M."/>
            <person name="Rodriguez-Valera F."/>
            <person name="Lopez-Perez M."/>
        </authorList>
    </citation>
    <scope>NUCLEOTIDE SEQUENCE [LARGE SCALE GENOMIC DNA]</scope>
    <source>
        <strain evidence="8">MED-G163</strain>
    </source>
</reference>
<gene>
    <name evidence="7" type="primary">aroK</name>
    <name evidence="8" type="ORF">EVA96_00465</name>
</gene>
<dbReference type="GO" id="GO:0009423">
    <property type="term" value="P:chorismate biosynthetic process"/>
    <property type="evidence" value="ECO:0007669"/>
    <property type="project" value="UniProtKB-UniRule"/>
</dbReference>
<evidence type="ECO:0000256" key="4">
    <source>
        <dbReference type="ARBA" id="ARBA00022777"/>
    </source>
</evidence>
<evidence type="ECO:0000256" key="7">
    <source>
        <dbReference type="HAMAP-Rule" id="MF_00109"/>
    </source>
</evidence>
<dbReference type="CDD" id="cd00464">
    <property type="entry name" value="SK"/>
    <property type="match status" value="1"/>
</dbReference>
<comment type="pathway">
    <text evidence="7">Metabolic intermediate biosynthesis; chorismate biosynthesis; chorismate from D-erythrose 4-phosphate and phosphoenolpyruvate: step 5/7.</text>
</comment>